<dbReference type="Proteomes" id="UP000000420">
    <property type="component" value="Chromosome"/>
</dbReference>
<protein>
    <recommendedName>
        <fullName evidence="2">CHAT domain-containing protein</fullName>
    </recommendedName>
</protein>
<name>A0A0H2X8G6_XANC8</name>
<dbReference type="AlphaFoldDB" id="A0A0H2X8G6"/>
<gene>
    <name evidence="3" type="ordered locus">XC_2630</name>
</gene>
<evidence type="ECO:0000259" key="2">
    <source>
        <dbReference type="Pfam" id="PF12770"/>
    </source>
</evidence>
<proteinExistence type="predicted"/>
<feature type="region of interest" description="Disordered" evidence="1">
    <location>
        <begin position="107"/>
        <end position="135"/>
    </location>
</feature>
<dbReference type="Pfam" id="PF12770">
    <property type="entry name" value="CHAT"/>
    <property type="match status" value="1"/>
</dbReference>
<dbReference type="KEGG" id="xcb:XC_2630"/>
<feature type="compositionally biased region" description="Polar residues" evidence="1">
    <location>
        <begin position="62"/>
        <end position="73"/>
    </location>
</feature>
<dbReference type="SMR" id="A0A0H2X8G6"/>
<organism evidence="3 4">
    <name type="scientific">Xanthomonas campestris pv. campestris (strain 8004)</name>
    <dbReference type="NCBI Taxonomy" id="314565"/>
    <lineage>
        <taxon>Bacteria</taxon>
        <taxon>Pseudomonadati</taxon>
        <taxon>Pseudomonadota</taxon>
        <taxon>Gammaproteobacteria</taxon>
        <taxon>Lysobacterales</taxon>
        <taxon>Lysobacteraceae</taxon>
        <taxon>Xanthomonas</taxon>
    </lineage>
</organism>
<feature type="domain" description="CHAT" evidence="2">
    <location>
        <begin position="183"/>
        <end position="344"/>
    </location>
</feature>
<dbReference type="HOGENOM" id="CLU_069360_0_0_6"/>
<feature type="compositionally biased region" description="Basic and acidic residues" evidence="1">
    <location>
        <begin position="21"/>
        <end position="56"/>
    </location>
</feature>
<evidence type="ECO:0000313" key="3">
    <source>
        <dbReference type="EMBL" id="AAY49679.1"/>
    </source>
</evidence>
<feature type="region of interest" description="Disordered" evidence="1">
    <location>
        <begin position="1"/>
        <end position="76"/>
    </location>
</feature>
<evidence type="ECO:0000256" key="1">
    <source>
        <dbReference type="SAM" id="MobiDB-lite"/>
    </source>
</evidence>
<evidence type="ECO:0000313" key="4">
    <source>
        <dbReference type="Proteomes" id="UP000000420"/>
    </source>
</evidence>
<sequence length="374" mass="41605">MFRLGASTASNLHRGNPMSVDQRRRDVERHQKEIARLQTEKSREETKAVGEKKKAFDASAAATRTKSVSTQQSKLREAQRYEGNAVAIQKKIADLETKIAREHERLGNANRQLSAAQVQEQKKQVQEDKKRDAERKRAMAASAQELSRVQGRLTHHDHLHRSTEATLQRLQELPELLTVLFLASNPIDQQQLRLDEEARSIHEMVRKSEHRDVVKLESRWAVQPLDVLQAINECRPGVVHFSGHGSEEDDILFQDSVGRSKLVSKEAIVQTMMAGSGDIQLVFFNTCFSHGQAAAIVEHVPCAIGMNTSIGDQAARVFAAQFYSAVGFGLSVAGAFEQARAALMLEWIPEAHTPELFAGPGVDPSQVFLVRPPG</sequence>
<dbReference type="EMBL" id="CP000050">
    <property type="protein sequence ID" value="AAY49679.1"/>
    <property type="molecule type" value="Genomic_DNA"/>
</dbReference>
<accession>A0A0H2X8G6</accession>
<feature type="compositionally biased region" description="Basic and acidic residues" evidence="1">
    <location>
        <begin position="120"/>
        <end position="135"/>
    </location>
</feature>
<dbReference type="InterPro" id="IPR024983">
    <property type="entry name" value="CHAT_dom"/>
</dbReference>
<reference evidence="3 4" key="1">
    <citation type="journal article" date="2005" name="Genome Res.">
        <title>Comparative and functional genomic analyses of the pathogenicity of phytopathogen Xanthomonas campestris pv. campestris.</title>
        <authorList>
            <person name="Qian W."/>
            <person name="Jia Y."/>
            <person name="Ren S.X."/>
            <person name="He Y.Q."/>
            <person name="Feng J.X."/>
            <person name="Lu L.F."/>
            <person name="Sun Q."/>
            <person name="Ying G."/>
            <person name="Tang D.J."/>
            <person name="Tang H."/>
            <person name="Wu W."/>
            <person name="Hao P."/>
            <person name="Wang L."/>
            <person name="Jiang B.L."/>
            <person name="Zeng S."/>
            <person name="Gu W.Y."/>
            <person name="Lu G."/>
            <person name="Rong L."/>
            <person name="Tian Y."/>
            <person name="Yao Z."/>
            <person name="Fu G."/>
            <person name="Chen B."/>
            <person name="Fang R."/>
            <person name="Qiang B."/>
            <person name="Chen Z."/>
            <person name="Zhao G.P."/>
            <person name="Tang J.L."/>
            <person name="He C."/>
        </authorList>
    </citation>
    <scope>NUCLEOTIDE SEQUENCE [LARGE SCALE GENOMIC DNA]</scope>
    <source>
        <strain evidence="3 4">8004</strain>
    </source>
</reference>